<keyword evidence="3" id="KW-1185">Reference proteome</keyword>
<comment type="caution">
    <text evidence="2">The sequence shown here is derived from an EMBL/GenBank/DDBJ whole genome shotgun (WGS) entry which is preliminary data.</text>
</comment>
<reference evidence="2" key="1">
    <citation type="submission" date="2022-08" db="EMBL/GenBank/DDBJ databases">
        <title>Genome sequencing of akame (Lates japonicus).</title>
        <authorList>
            <person name="Hashiguchi Y."/>
            <person name="Takahashi H."/>
        </authorList>
    </citation>
    <scope>NUCLEOTIDE SEQUENCE</scope>
    <source>
        <strain evidence="2">Kochi</strain>
    </source>
</reference>
<accession>A0AAD3NKY0</accession>
<evidence type="ECO:0000256" key="1">
    <source>
        <dbReference type="SAM" id="MobiDB-lite"/>
    </source>
</evidence>
<feature type="compositionally biased region" description="Basic and acidic residues" evidence="1">
    <location>
        <begin position="1"/>
        <end position="15"/>
    </location>
</feature>
<evidence type="ECO:0000313" key="2">
    <source>
        <dbReference type="EMBL" id="GLD72936.1"/>
    </source>
</evidence>
<proteinExistence type="predicted"/>
<dbReference type="Proteomes" id="UP001279410">
    <property type="component" value="Unassembled WGS sequence"/>
</dbReference>
<evidence type="ECO:0000313" key="3">
    <source>
        <dbReference type="Proteomes" id="UP001279410"/>
    </source>
</evidence>
<sequence>MSSQRPHENRRESRRSLGYKMARRAGGEASPKKNTSLNLVTGFYHYLRECERRCVCVRALKCDCVCAEFKVTSSLRLRGWHHKNTKRRAITNSTTRPESGRRSYCRLRKPLTTAGITKRALPSQHLTYAESINVTPREATSAPSIIAIRCHTASTVHADVRRIINIKDAVTQQREHDLCLRLAKLTSFFNVRCPVQMMLRNRPRVITALRPNNIC</sequence>
<name>A0AAD3NKY0_LATJO</name>
<protein>
    <submittedName>
        <fullName evidence="2">Nesprin-1-like protein</fullName>
    </submittedName>
</protein>
<feature type="region of interest" description="Disordered" evidence="1">
    <location>
        <begin position="1"/>
        <end position="32"/>
    </location>
</feature>
<organism evidence="2 3">
    <name type="scientific">Lates japonicus</name>
    <name type="common">Japanese lates</name>
    <dbReference type="NCBI Taxonomy" id="270547"/>
    <lineage>
        <taxon>Eukaryota</taxon>
        <taxon>Metazoa</taxon>
        <taxon>Chordata</taxon>
        <taxon>Craniata</taxon>
        <taxon>Vertebrata</taxon>
        <taxon>Euteleostomi</taxon>
        <taxon>Actinopterygii</taxon>
        <taxon>Neopterygii</taxon>
        <taxon>Teleostei</taxon>
        <taxon>Neoteleostei</taxon>
        <taxon>Acanthomorphata</taxon>
        <taxon>Carangaria</taxon>
        <taxon>Carangaria incertae sedis</taxon>
        <taxon>Centropomidae</taxon>
        <taxon>Lates</taxon>
    </lineage>
</organism>
<dbReference type="EMBL" id="BRZM01001315">
    <property type="protein sequence ID" value="GLD72936.1"/>
    <property type="molecule type" value="Genomic_DNA"/>
</dbReference>
<gene>
    <name evidence="2" type="ORF">AKAME5_002426100</name>
</gene>
<dbReference type="AlphaFoldDB" id="A0AAD3NKY0"/>